<dbReference type="Gene3D" id="3.40.50.150">
    <property type="entry name" value="Vaccinia Virus protein VP39"/>
    <property type="match status" value="1"/>
</dbReference>
<keyword evidence="4" id="KW-1185">Reference proteome</keyword>
<dbReference type="Proteomes" id="UP000663852">
    <property type="component" value="Unassembled WGS sequence"/>
</dbReference>
<accession>A0A815FQ90</accession>
<sequence length="319" mass="35266">MNNEILLQFSTAVKNTGYNFITVTPATHAHVNSRPGNRWARSLTDVLGWSRPFHANSSVVTDELFDLMRNAQILRQTEDQREDSWQSLVRISSLDGELFLHSAYPTLALDSVFFGPDTYRFARAIRTMIAKRDTNTSPVHRAIDIGCGAGPGAVILSKAYPHAEILATDINKTALDFTDINAHLANVKVTSAYSNLLDDVTGQFDIIISNPPYLVDSSERQYRHGGGVLGSELSANIVRAARHRLTIDGTLVLYTGSVIINGQDLFREEVAKILENSDLSWTYEEVDPDVFGEELLSESYQHADRIAAVVLTATKTNPS</sequence>
<dbReference type="AlphaFoldDB" id="A0A815FQ90"/>
<dbReference type="InterPro" id="IPR002052">
    <property type="entry name" value="DNA_methylase_N6_adenine_CS"/>
</dbReference>
<dbReference type="GO" id="GO:0032259">
    <property type="term" value="P:methylation"/>
    <property type="evidence" value="ECO:0007669"/>
    <property type="project" value="InterPro"/>
</dbReference>
<dbReference type="Pfam" id="PF05175">
    <property type="entry name" value="MTS"/>
    <property type="match status" value="1"/>
</dbReference>
<dbReference type="InterPro" id="IPR050320">
    <property type="entry name" value="N5-glutamine_MTase"/>
</dbReference>
<dbReference type="PANTHER" id="PTHR18895">
    <property type="entry name" value="HEMK METHYLTRANSFERASE"/>
    <property type="match status" value="1"/>
</dbReference>
<dbReference type="GO" id="GO:0003676">
    <property type="term" value="F:nucleic acid binding"/>
    <property type="evidence" value="ECO:0007669"/>
    <property type="project" value="InterPro"/>
</dbReference>
<dbReference type="EMBL" id="CAJNOJ010000271">
    <property type="protein sequence ID" value="CAF1357873.1"/>
    <property type="molecule type" value="Genomic_DNA"/>
</dbReference>
<feature type="domain" description="Methyltransferase small" evidence="1">
    <location>
        <begin position="139"/>
        <end position="253"/>
    </location>
</feature>
<dbReference type="PROSITE" id="PS00092">
    <property type="entry name" value="N6_MTASE"/>
    <property type="match status" value="1"/>
</dbReference>
<evidence type="ECO:0000313" key="3">
    <source>
        <dbReference type="EMBL" id="CAF1357873.1"/>
    </source>
</evidence>
<dbReference type="EMBL" id="CAJNOR010002643">
    <property type="protein sequence ID" value="CAF1322248.1"/>
    <property type="molecule type" value="Genomic_DNA"/>
</dbReference>
<dbReference type="InterPro" id="IPR029063">
    <property type="entry name" value="SAM-dependent_MTases_sf"/>
</dbReference>
<evidence type="ECO:0000313" key="2">
    <source>
        <dbReference type="EMBL" id="CAF1322248.1"/>
    </source>
</evidence>
<evidence type="ECO:0000259" key="1">
    <source>
        <dbReference type="Pfam" id="PF05175"/>
    </source>
</evidence>
<dbReference type="OrthoDB" id="406152at2759"/>
<organism evidence="2 4">
    <name type="scientific">Adineta ricciae</name>
    <name type="common">Rotifer</name>
    <dbReference type="NCBI Taxonomy" id="249248"/>
    <lineage>
        <taxon>Eukaryota</taxon>
        <taxon>Metazoa</taxon>
        <taxon>Spiralia</taxon>
        <taxon>Gnathifera</taxon>
        <taxon>Rotifera</taxon>
        <taxon>Eurotatoria</taxon>
        <taxon>Bdelloidea</taxon>
        <taxon>Adinetida</taxon>
        <taxon>Adinetidae</taxon>
        <taxon>Adineta</taxon>
    </lineage>
</organism>
<protein>
    <recommendedName>
        <fullName evidence="1">Methyltransferase small domain-containing protein</fullName>
    </recommendedName>
</protein>
<name>A0A815FQ90_ADIRI</name>
<dbReference type="SUPFAM" id="SSF53335">
    <property type="entry name" value="S-adenosyl-L-methionine-dependent methyltransferases"/>
    <property type="match status" value="1"/>
</dbReference>
<evidence type="ECO:0000313" key="4">
    <source>
        <dbReference type="Proteomes" id="UP000663828"/>
    </source>
</evidence>
<reference evidence="2" key="1">
    <citation type="submission" date="2021-02" db="EMBL/GenBank/DDBJ databases">
        <authorList>
            <person name="Nowell W R."/>
        </authorList>
    </citation>
    <scope>NUCLEOTIDE SEQUENCE</scope>
</reference>
<gene>
    <name evidence="3" type="ORF">EDS130_LOCUS33645</name>
    <name evidence="2" type="ORF">XAT740_LOCUS29976</name>
</gene>
<proteinExistence type="predicted"/>
<dbReference type="GO" id="GO:0036009">
    <property type="term" value="F:protein-glutamine N-methyltransferase activity"/>
    <property type="evidence" value="ECO:0007669"/>
    <property type="project" value="TreeGrafter"/>
</dbReference>
<comment type="caution">
    <text evidence="2">The sequence shown here is derived from an EMBL/GenBank/DDBJ whole genome shotgun (WGS) entry which is preliminary data.</text>
</comment>
<dbReference type="CDD" id="cd02440">
    <property type="entry name" value="AdoMet_MTases"/>
    <property type="match status" value="1"/>
</dbReference>
<dbReference type="PANTHER" id="PTHR18895:SF74">
    <property type="entry name" value="MTRF1L RELEASE FACTOR GLUTAMINE METHYLTRANSFERASE"/>
    <property type="match status" value="1"/>
</dbReference>
<dbReference type="Proteomes" id="UP000663828">
    <property type="component" value="Unassembled WGS sequence"/>
</dbReference>
<dbReference type="InterPro" id="IPR007848">
    <property type="entry name" value="Small_mtfrase_dom"/>
</dbReference>